<keyword evidence="3" id="KW-1185">Reference proteome</keyword>
<proteinExistence type="predicted"/>
<feature type="region of interest" description="Disordered" evidence="1">
    <location>
        <begin position="186"/>
        <end position="264"/>
    </location>
</feature>
<dbReference type="PANTHER" id="PTHR31365">
    <property type="entry name" value="EXPRESSED PROTEIN"/>
    <property type="match status" value="1"/>
</dbReference>
<feature type="compositionally biased region" description="Basic and acidic residues" evidence="1">
    <location>
        <begin position="159"/>
        <end position="171"/>
    </location>
</feature>
<dbReference type="Proteomes" id="UP001497444">
    <property type="component" value="Chromosome 8"/>
</dbReference>
<feature type="compositionally biased region" description="Acidic residues" evidence="1">
    <location>
        <begin position="117"/>
        <end position="145"/>
    </location>
</feature>
<gene>
    <name evidence="2" type="ORF">CSSPJE1EN1_LOCUS23090</name>
</gene>
<name>A0ABP0XER6_9BRYO</name>
<accession>A0ABP0XER6</accession>
<feature type="compositionally biased region" description="Acidic residues" evidence="1">
    <location>
        <begin position="196"/>
        <end position="207"/>
    </location>
</feature>
<dbReference type="EMBL" id="OZ020103">
    <property type="protein sequence ID" value="CAK9277612.1"/>
    <property type="molecule type" value="Genomic_DNA"/>
</dbReference>
<dbReference type="PANTHER" id="PTHR31365:SF4">
    <property type="entry name" value="OS05G0179800 PROTEIN"/>
    <property type="match status" value="1"/>
</dbReference>
<reference evidence="2" key="1">
    <citation type="submission" date="2024-02" db="EMBL/GenBank/DDBJ databases">
        <authorList>
            <consortium name="ELIXIR-Norway"/>
            <consortium name="Elixir Norway"/>
        </authorList>
    </citation>
    <scope>NUCLEOTIDE SEQUENCE</scope>
</reference>
<feature type="compositionally biased region" description="Basic and acidic residues" evidence="1">
    <location>
        <begin position="97"/>
        <end position="115"/>
    </location>
</feature>
<organism evidence="2 3">
    <name type="scientific">Sphagnum jensenii</name>
    <dbReference type="NCBI Taxonomy" id="128206"/>
    <lineage>
        <taxon>Eukaryota</taxon>
        <taxon>Viridiplantae</taxon>
        <taxon>Streptophyta</taxon>
        <taxon>Embryophyta</taxon>
        <taxon>Bryophyta</taxon>
        <taxon>Sphagnophytina</taxon>
        <taxon>Sphagnopsida</taxon>
        <taxon>Sphagnales</taxon>
        <taxon>Sphagnaceae</taxon>
        <taxon>Sphagnum</taxon>
    </lineage>
</organism>
<evidence type="ECO:0000313" key="2">
    <source>
        <dbReference type="EMBL" id="CAK9277612.1"/>
    </source>
</evidence>
<feature type="compositionally biased region" description="Basic and acidic residues" evidence="1">
    <location>
        <begin position="43"/>
        <end position="58"/>
    </location>
</feature>
<protein>
    <submittedName>
        <fullName evidence="2">Uncharacterized protein</fullName>
    </submittedName>
</protein>
<evidence type="ECO:0000313" key="3">
    <source>
        <dbReference type="Proteomes" id="UP001497444"/>
    </source>
</evidence>
<sequence length="324" mass="35251">MVGGGGGGTRRGDDGSSAALLSTTNIFAALESRRRSSKSSKKKKDESKEKQPASKSEPENLITEPVQFWAPSQVTVKSWADCDDDDEDYYATTAPPPEEHSPELTHTDPEIRLNQEGESEDDEGEEEEQGFEDDLDNDKESEENGELSGASAGNMEMPALEKKPDRQLSKKELKKKGLAELEAVLAEFGLSRTDENGDEIFDENNEEPENKQIGGECPSPVGSKSSKRRKAKKEKSLKDADVPLMPSSEAGIREEDSSVADLGDAVTTDPKEVLRRLATLKKKKSMKDADAAAKAAASEAAARAARLAAAKKKEKTHYNQQPVR</sequence>
<feature type="region of interest" description="Disordered" evidence="1">
    <location>
        <begin position="27"/>
        <end position="171"/>
    </location>
</feature>
<evidence type="ECO:0000256" key="1">
    <source>
        <dbReference type="SAM" id="MobiDB-lite"/>
    </source>
</evidence>